<dbReference type="EMBL" id="ML213899">
    <property type="protein sequence ID" value="TFK31117.1"/>
    <property type="molecule type" value="Genomic_DNA"/>
</dbReference>
<keyword evidence="2" id="KW-0812">Transmembrane</keyword>
<feature type="transmembrane region" description="Helical" evidence="2">
    <location>
        <begin position="203"/>
        <end position="224"/>
    </location>
</feature>
<reference evidence="3 4" key="1">
    <citation type="journal article" date="2019" name="Nat. Ecol. Evol.">
        <title>Megaphylogeny resolves global patterns of mushroom evolution.</title>
        <authorList>
            <person name="Varga T."/>
            <person name="Krizsan K."/>
            <person name="Foldi C."/>
            <person name="Dima B."/>
            <person name="Sanchez-Garcia M."/>
            <person name="Sanchez-Ramirez S."/>
            <person name="Szollosi G.J."/>
            <person name="Szarkandi J.G."/>
            <person name="Papp V."/>
            <person name="Albert L."/>
            <person name="Andreopoulos W."/>
            <person name="Angelini C."/>
            <person name="Antonin V."/>
            <person name="Barry K.W."/>
            <person name="Bougher N.L."/>
            <person name="Buchanan P."/>
            <person name="Buyck B."/>
            <person name="Bense V."/>
            <person name="Catcheside P."/>
            <person name="Chovatia M."/>
            <person name="Cooper J."/>
            <person name="Damon W."/>
            <person name="Desjardin D."/>
            <person name="Finy P."/>
            <person name="Geml J."/>
            <person name="Haridas S."/>
            <person name="Hughes K."/>
            <person name="Justo A."/>
            <person name="Karasinski D."/>
            <person name="Kautmanova I."/>
            <person name="Kiss B."/>
            <person name="Kocsube S."/>
            <person name="Kotiranta H."/>
            <person name="LaButti K.M."/>
            <person name="Lechner B.E."/>
            <person name="Liimatainen K."/>
            <person name="Lipzen A."/>
            <person name="Lukacs Z."/>
            <person name="Mihaltcheva S."/>
            <person name="Morgado L.N."/>
            <person name="Niskanen T."/>
            <person name="Noordeloos M.E."/>
            <person name="Ohm R.A."/>
            <person name="Ortiz-Santana B."/>
            <person name="Ovrebo C."/>
            <person name="Racz N."/>
            <person name="Riley R."/>
            <person name="Savchenko A."/>
            <person name="Shiryaev A."/>
            <person name="Soop K."/>
            <person name="Spirin V."/>
            <person name="Szebenyi C."/>
            <person name="Tomsovsky M."/>
            <person name="Tulloss R.E."/>
            <person name="Uehling J."/>
            <person name="Grigoriev I.V."/>
            <person name="Vagvolgyi C."/>
            <person name="Papp T."/>
            <person name="Martin F.M."/>
            <person name="Miettinen O."/>
            <person name="Hibbett D.S."/>
            <person name="Nagy L.G."/>
        </authorList>
    </citation>
    <scope>NUCLEOTIDE SEQUENCE [LARGE SCALE GENOMIC DNA]</scope>
    <source>
        <strain evidence="3 4">CBS 166.37</strain>
    </source>
</reference>
<organism evidence="3 4">
    <name type="scientific">Crucibulum laeve</name>
    <dbReference type="NCBI Taxonomy" id="68775"/>
    <lineage>
        <taxon>Eukaryota</taxon>
        <taxon>Fungi</taxon>
        <taxon>Dikarya</taxon>
        <taxon>Basidiomycota</taxon>
        <taxon>Agaricomycotina</taxon>
        <taxon>Agaricomycetes</taxon>
        <taxon>Agaricomycetidae</taxon>
        <taxon>Agaricales</taxon>
        <taxon>Agaricineae</taxon>
        <taxon>Nidulariaceae</taxon>
        <taxon>Crucibulum</taxon>
    </lineage>
</organism>
<keyword evidence="2" id="KW-0472">Membrane</keyword>
<feature type="transmembrane region" description="Helical" evidence="2">
    <location>
        <begin position="64"/>
        <end position="87"/>
    </location>
</feature>
<keyword evidence="4" id="KW-1185">Reference proteome</keyword>
<dbReference type="AlphaFoldDB" id="A0A5C3LE56"/>
<feature type="transmembrane region" description="Helical" evidence="2">
    <location>
        <begin position="24"/>
        <end position="44"/>
    </location>
</feature>
<proteinExistence type="predicted"/>
<evidence type="ECO:0000313" key="3">
    <source>
        <dbReference type="EMBL" id="TFK31117.1"/>
    </source>
</evidence>
<dbReference type="PANTHER" id="PTHR37992:SF1">
    <property type="entry name" value="DUF1774-DOMAIN-CONTAINING PROTEIN"/>
    <property type="match status" value="1"/>
</dbReference>
<name>A0A5C3LE56_9AGAR</name>
<dbReference type="PANTHER" id="PTHR37992">
    <property type="entry name" value="EXPRESSED PROTEIN"/>
    <property type="match status" value="1"/>
</dbReference>
<feature type="transmembrane region" description="Helical" evidence="2">
    <location>
        <begin position="252"/>
        <end position="274"/>
    </location>
</feature>
<feature type="transmembrane region" description="Helical" evidence="2">
    <location>
        <begin position="229"/>
        <end position="246"/>
    </location>
</feature>
<keyword evidence="2" id="KW-1133">Transmembrane helix</keyword>
<dbReference type="STRING" id="68775.A0A5C3LE56"/>
<gene>
    <name evidence="3" type="ORF">BDQ12DRAFT_694530</name>
</gene>
<feature type="compositionally biased region" description="Basic and acidic residues" evidence="1">
    <location>
        <begin position="305"/>
        <end position="321"/>
    </location>
</feature>
<feature type="region of interest" description="Disordered" evidence="1">
    <location>
        <begin position="296"/>
        <end position="321"/>
    </location>
</feature>
<feature type="transmembrane region" description="Helical" evidence="2">
    <location>
        <begin position="167"/>
        <end position="191"/>
    </location>
</feature>
<evidence type="ECO:0000313" key="4">
    <source>
        <dbReference type="Proteomes" id="UP000308652"/>
    </source>
</evidence>
<accession>A0A5C3LE56</accession>
<dbReference type="Proteomes" id="UP000308652">
    <property type="component" value="Unassembled WGS sequence"/>
</dbReference>
<sequence length="321" mass="35631">MEALPIDMNNPAVRDYLALVRLQVLTPLSLLINIATVIVCATVVNPTIGGISRLHPTAISPKPAVIAIYVLVIFLGQIGYCLLLVLANKPETKRALIKGVGLSLVFANWIMALWAVSWVMQWFLFATILQGILILMLVYSNLALLVYHPPVSDRPLDTALIHAPLRFFFILPVYILFPLCLFITLGLTYHPTLPGPPVNYSSWHAWTGFGVVFGTNFVGLLVVLFRRDIVWCVAATWICVSIWSSRPKPGPVYITVILFTVLHPLALLISYIYARFYSPRGRIALPADANHPGLYTTNHANTPHENTEGQGPREIDTEAGW</sequence>
<evidence type="ECO:0000256" key="1">
    <source>
        <dbReference type="SAM" id="MobiDB-lite"/>
    </source>
</evidence>
<dbReference type="OrthoDB" id="3342455at2759"/>
<feature type="transmembrane region" description="Helical" evidence="2">
    <location>
        <begin position="99"/>
        <end position="116"/>
    </location>
</feature>
<feature type="transmembrane region" description="Helical" evidence="2">
    <location>
        <begin position="122"/>
        <end position="147"/>
    </location>
</feature>
<evidence type="ECO:0000256" key="2">
    <source>
        <dbReference type="SAM" id="Phobius"/>
    </source>
</evidence>
<dbReference type="InterPro" id="IPR013920">
    <property type="entry name" value="DUF1774_fun"/>
</dbReference>
<protein>
    <submittedName>
        <fullName evidence="3">Uncharacterized protein</fullName>
    </submittedName>
</protein>